<dbReference type="RefSeq" id="WP_063181743.1">
    <property type="nucleotide sequence ID" value="NZ_LQNT01000010.1"/>
</dbReference>
<evidence type="ECO:0000313" key="5">
    <source>
        <dbReference type="Proteomes" id="UP000076490"/>
    </source>
</evidence>
<reference evidence="4 5" key="1">
    <citation type="submission" date="2016-01" db="EMBL/GenBank/DDBJ databases">
        <title>Whole genome sequencing of Bhargavaea cecembensis T14.</title>
        <authorList>
            <person name="Hong K.W."/>
        </authorList>
    </citation>
    <scope>NUCLEOTIDE SEQUENCE [LARGE SCALE GENOMIC DNA]</scope>
    <source>
        <strain evidence="4 5">T14</strain>
    </source>
</reference>
<dbReference type="OrthoDB" id="2350973at2"/>
<name>A0A161SR99_9BACL</name>
<evidence type="ECO:0000259" key="3">
    <source>
        <dbReference type="Pfam" id="PF22339"/>
    </source>
</evidence>
<dbReference type="Proteomes" id="UP000076490">
    <property type="component" value="Unassembled WGS sequence"/>
</dbReference>
<evidence type="ECO:0008006" key="6">
    <source>
        <dbReference type="Google" id="ProtNLM"/>
    </source>
</evidence>
<proteinExistence type="predicted"/>
<dbReference type="InterPro" id="IPR054515">
    <property type="entry name" value="YgxA-like_substrate-bd"/>
</dbReference>
<dbReference type="InterPro" id="IPR029348">
    <property type="entry name" value="NTF-like"/>
</dbReference>
<dbReference type="InterPro" id="IPR043519">
    <property type="entry name" value="NT_sf"/>
</dbReference>
<dbReference type="Gene3D" id="1.20.120.330">
    <property type="entry name" value="Nucleotidyltransferases domain 2"/>
    <property type="match status" value="1"/>
</dbReference>
<feature type="domain" description="YgxA-like substrate binding" evidence="3">
    <location>
        <begin position="119"/>
        <end position="218"/>
    </location>
</feature>
<evidence type="ECO:0000259" key="2">
    <source>
        <dbReference type="Pfam" id="PF18576"/>
    </source>
</evidence>
<accession>A0A161SR99</accession>
<dbReference type="Gene3D" id="1.10.10.10">
    <property type="entry name" value="Winged helix-like DNA-binding domain superfamily/Winged helix DNA-binding domain"/>
    <property type="match status" value="1"/>
</dbReference>
<gene>
    <name evidence="4" type="ORF">AV656_10215</name>
</gene>
<dbReference type="InterPro" id="IPR036388">
    <property type="entry name" value="WH-like_DNA-bd_sf"/>
</dbReference>
<dbReference type="Pfam" id="PF18576">
    <property type="entry name" value="HTH_52"/>
    <property type="match status" value="1"/>
</dbReference>
<dbReference type="Gene3D" id="3.30.460.10">
    <property type="entry name" value="Beta Polymerase, domain 2"/>
    <property type="match status" value="1"/>
</dbReference>
<evidence type="ECO:0000259" key="1">
    <source>
        <dbReference type="Pfam" id="PF14540"/>
    </source>
</evidence>
<dbReference type="Pfam" id="PF22339">
    <property type="entry name" value="YgxA-like_sub_bind"/>
    <property type="match status" value="1"/>
</dbReference>
<dbReference type="InterPro" id="IPR041143">
    <property type="entry name" value="YgxA_HTH"/>
</dbReference>
<sequence length="292" mass="34383">MEHLLRPIYQERAGDPNTLGVILVEKRGKLDPVTDTFDAILLILVQDAERPVFTKHYTDGQEKAAMHVVAERQLKKWLLLGTNRKIVDWLFFGRILFDRNEYIENLKTELKDFPFYGRQIKTGLEFARLIRHYMEGRMFYEQHNYLDAYNHVVRSLHGLARLAVLENGLLPEVTVWSQVKKIDPAIYKLYEELVLSDETLEKRLELLFLAGEFFINSKVTDGARHILSAMSENEDWTIQELHEHEELRNYSVNLEVFVEYLIDRGLIEVVRNQAKDGRIEHRNYRVAPITEE</sequence>
<evidence type="ECO:0000313" key="4">
    <source>
        <dbReference type="EMBL" id="KZE37900.1"/>
    </source>
</evidence>
<protein>
    <recommendedName>
        <fullName evidence="6">Nucleotidyltransferase-like domain-containing protein</fullName>
    </recommendedName>
</protein>
<dbReference type="Pfam" id="PF14540">
    <property type="entry name" value="NTF-like"/>
    <property type="match status" value="1"/>
</dbReference>
<comment type="caution">
    <text evidence="4">The sequence shown here is derived from an EMBL/GenBank/DDBJ whole genome shotgun (WGS) entry which is preliminary data.</text>
</comment>
<organism evidence="4 5">
    <name type="scientific">Bhargavaea cecembensis</name>
    <dbReference type="NCBI Taxonomy" id="394098"/>
    <lineage>
        <taxon>Bacteria</taxon>
        <taxon>Bacillati</taxon>
        <taxon>Bacillota</taxon>
        <taxon>Bacilli</taxon>
        <taxon>Bacillales</taxon>
        <taxon>Caryophanaceae</taxon>
        <taxon>Bhargavaea</taxon>
    </lineage>
</organism>
<dbReference type="AlphaFoldDB" id="A0A161SR99"/>
<feature type="domain" description="Nucleotidyltransferase-like" evidence="1">
    <location>
        <begin position="1"/>
        <end position="118"/>
    </location>
</feature>
<feature type="domain" description="YgxA-like helix-turn-helix" evidence="2">
    <location>
        <begin position="224"/>
        <end position="286"/>
    </location>
</feature>
<dbReference type="EMBL" id="LQNT01000010">
    <property type="protein sequence ID" value="KZE37900.1"/>
    <property type="molecule type" value="Genomic_DNA"/>
</dbReference>